<evidence type="ECO:0000259" key="2">
    <source>
        <dbReference type="Pfam" id="PF07833"/>
    </source>
</evidence>
<comment type="caution">
    <text evidence="3">The sequence shown here is derived from an EMBL/GenBank/DDBJ whole genome shotgun (WGS) entry which is preliminary data.</text>
</comment>
<sequence length="772" mass="82194">MNKNKALKVLATSALLASVAAPFGAGVVSANSTNTIKSIINVESDYNNDGAKSTSLTDLEIKQDDTDITSKDTFRIVLPSGVEWDDEVGIPTNFTNAKVSKISDQVLEVTPNFNGTLDGTTGKKIIIPLYVKFDGAEAGEQKLKIEALDSTITSGSYTFAVVGTGSTNAVVDDVKSVGKGKVEGGTIRIDETAVGAVDFGSSRTSDQTFRVKLSPNFEWSSDMEYDSASPTPGYDKVTSGGGFGTSAIKKVEIEDDNRTLKVTVNPNGGGDAAKRGSIYIKPTFKANSDAQFQDVTVNISGAEFTDQDVVIAKYTDFGGTFKVDKVNELIAGKVDDVDTKTGKITIEEAVAGSFISNRDLTMELPGWVKVVGITETSKTNFSSVDFDIKKGSENKVIITPQVGSTLTSSKGKIEFKLQLSIQGNKTGDIEATLKGSGIEDQKVVIAKAKAPVTVESVEPAKVKIGAQDQDAPDFVITETGKGAIEKTTEKFNKDDITYSPAVSGKNYGPVDITTTSGRGEIRLTLPTGVSFSSVPKVEVIDGDLQLDTDSITRAENNTVLVIPVKSESTKASKIKVSGVKLTVDRTVPEGAIDVKVKGSAVVENADDTSKSGLEAGRFNQSDAVKATIATTVTPAPTDTTASNIVFKLNSKTYTVDGKELEMDAAPLVGWDRAYLPVRFAANALNVSDDQIIWDDKTSTFTVFKGDRVVSGKVGDKFLTVNGAKVPMDVPVWRNKAQTNNRVMVPIRYLANALNANIEWNKETSEITIQAAK</sequence>
<keyword evidence="1" id="KW-0732">Signal</keyword>
<evidence type="ECO:0000313" key="4">
    <source>
        <dbReference type="Proteomes" id="UP000321157"/>
    </source>
</evidence>
<feature type="domain" description="Copper amine oxidase-like N-terminal" evidence="2">
    <location>
        <begin position="654"/>
        <end position="768"/>
    </location>
</feature>
<dbReference type="RefSeq" id="WP_146810531.1">
    <property type="nucleotide sequence ID" value="NZ_BJXX01000119.1"/>
</dbReference>
<dbReference type="Gene3D" id="3.30.457.10">
    <property type="entry name" value="Copper amine oxidase-like, N-terminal domain"/>
    <property type="match status" value="2"/>
</dbReference>
<organism evidence="3 4">
    <name type="scientific">Aneurinibacillus danicus</name>
    <dbReference type="NCBI Taxonomy" id="267746"/>
    <lineage>
        <taxon>Bacteria</taxon>
        <taxon>Bacillati</taxon>
        <taxon>Bacillota</taxon>
        <taxon>Bacilli</taxon>
        <taxon>Bacillales</taxon>
        <taxon>Paenibacillaceae</taxon>
        <taxon>Aneurinibacillus group</taxon>
        <taxon>Aneurinibacillus</taxon>
    </lineage>
</organism>
<accession>A0A511V896</accession>
<evidence type="ECO:0000256" key="1">
    <source>
        <dbReference type="SAM" id="SignalP"/>
    </source>
</evidence>
<dbReference type="Pfam" id="PF07833">
    <property type="entry name" value="Cu_amine_oxidN1"/>
    <property type="match status" value="1"/>
</dbReference>
<name>A0A511V896_9BACL</name>
<dbReference type="InterPro" id="IPR036582">
    <property type="entry name" value="Mao_N_sf"/>
</dbReference>
<evidence type="ECO:0000313" key="3">
    <source>
        <dbReference type="EMBL" id="GEN35166.1"/>
    </source>
</evidence>
<protein>
    <submittedName>
        <fullName evidence="3">Copper amine oxidase-like protein</fullName>
    </submittedName>
</protein>
<feature type="signal peptide" evidence="1">
    <location>
        <begin position="1"/>
        <end position="25"/>
    </location>
</feature>
<reference evidence="3 4" key="1">
    <citation type="submission" date="2019-07" db="EMBL/GenBank/DDBJ databases">
        <title>Whole genome shotgun sequence of Aneurinibacillus danicus NBRC 102444.</title>
        <authorList>
            <person name="Hosoyama A."/>
            <person name="Uohara A."/>
            <person name="Ohji S."/>
            <person name="Ichikawa N."/>
        </authorList>
    </citation>
    <scope>NUCLEOTIDE SEQUENCE [LARGE SCALE GENOMIC DNA]</scope>
    <source>
        <strain evidence="3 4">NBRC 102444</strain>
    </source>
</reference>
<gene>
    <name evidence="3" type="ORF">ADA01nite_26260</name>
</gene>
<dbReference type="AlphaFoldDB" id="A0A511V896"/>
<dbReference type="Proteomes" id="UP000321157">
    <property type="component" value="Unassembled WGS sequence"/>
</dbReference>
<dbReference type="SUPFAM" id="SSF55383">
    <property type="entry name" value="Copper amine oxidase, domain N"/>
    <property type="match status" value="2"/>
</dbReference>
<proteinExistence type="predicted"/>
<feature type="chain" id="PRO_5038751305" evidence="1">
    <location>
        <begin position="26"/>
        <end position="772"/>
    </location>
</feature>
<keyword evidence="4" id="KW-1185">Reference proteome</keyword>
<dbReference type="EMBL" id="BJXX01000119">
    <property type="protein sequence ID" value="GEN35166.1"/>
    <property type="molecule type" value="Genomic_DNA"/>
</dbReference>
<dbReference type="OrthoDB" id="2023214at2"/>
<dbReference type="InterPro" id="IPR012854">
    <property type="entry name" value="Cu_amine_oxidase-like_N"/>
</dbReference>